<dbReference type="Proteomes" id="UP000191144">
    <property type="component" value="Chromosome D"/>
</dbReference>
<dbReference type="InterPro" id="IPR008978">
    <property type="entry name" value="HSP20-like_chaperone"/>
</dbReference>
<feature type="compositionally biased region" description="Basic and acidic residues" evidence="2">
    <location>
        <begin position="146"/>
        <end position="155"/>
    </location>
</feature>
<dbReference type="SUPFAM" id="SSF49764">
    <property type="entry name" value="HSP20-like chaperones"/>
    <property type="match status" value="1"/>
</dbReference>
<gene>
    <name evidence="5" type="ORF">LAME_0D01640G</name>
</gene>
<sequence length="388" mass="44071">MPIETDLKSAYSLLYDAKKPEEALELYEAILSQSPDNFTAHIYKAACLEKLYYGFRSWHNDVTLQNALELLEKAMDIAKRRGDRSKLALANFRLFVHHYNRRQYPLAKGFFDKAQELGYLDDTLVIWEANLKSKLQKWERKHGLLKKEEPSKHEVAPSTEPAEPKSSKDTVIETSLTTTDHELPLQATKPSFKTDWYQSAMSLTISLFITSLPKDKNSVAAQISSDLRSLEVTYPIPATGSEFQYSTKLSHEVDPNQISVSVLTKKIEITLTKKQKIQWKRLDDPAESSRSSTPSQAPSAAEGNVHTYPTSSRKTIDWSKIDVDEDEKNQSADAFFQQLYSRADPDTQRAMMKSMIESNGTALNTNWEEVAKKTVETVPPKGAEVKQW</sequence>
<dbReference type="InterPro" id="IPR011990">
    <property type="entry name" value="TPR-like_helical_dom_sf"/>
</dbReference>
<dbReference type="Pfam" id="PF04969">
    <property type="entry name" value="CS"/>
    <property type="match status" value="1"/>
</dbReference>
<name>A0A1G4J786_9SACH</name>
<dbReference type="InterPro" id="IPR007699">
    <property type="entry name" value="SGS_dom"/>
</dbReference>
<evidence type="ECO:0000313" key="6">
    <source>
        <dbReference type="Proteomes" id="UP000191144"/>
    </source>
</evidence>
<dbReference type="Gene3D" id="1.25.40.10">
    <property type="entry name" value="Tetratricopeptide repeat domain"/>
    <property type="match status" value="1"/>
</dbReference>
<dbReference type="PROSITE" id="PS51203">
    <property type="entry name" value="CS"/>
    <property type="match status" value="1"/>
</dbReference>
<dbReference type="AlphaFoldDB" id="A0A1G4J786"/>
<proteinExistence type="inferred from homology"/>
<evidence type="ECO:0000259" key="3">
    <source>
        <dbReference type="PROSITE" id="PS51048"/>
    </source>
</evidence>
<organism evidence="5 6">
    <name type="scientific">Lachancea meyersii CBS 8951</name>
    <dbReference type="NCBI Taxonomy" id="1266667"/>
    <lineage>
        <taxon>Eukaryota</taxon>
        <taxon>Fungi</taxon>
        <taxon>Dikarya</taxon>
        <taxon>Ascomycota</taxon>
        <taxon>Saccharomycotina</taxon>
        <taxon>Saccharomycetes</taxon>
        <taxon>Saccharomycetales</taxon>
        <taxon>Saccharomycetaceae</taxon>
        <taxon>Lachancea</taxon>
    </lineage>
</organism>
<dbReference type="GO" id="GO:0051087">
    <property type="term" value="F:protein-folding chaperone binding"/>
    <property type="evidence" value="ECO:0007669"/>
    <property type="project" value="InterPro"/>
</dbReference>
<reference evidence="6" key="1">
    <citation type="submission" date="2016-03" db="EMBL/GenBank/DDBJ databases">
        <authorList>
            <person name="Devillers Hugo."/>
        </authorList>
    </citation>
    <scope>NUCLEOTIDE SEQUENCE [LARGE SCALE GENOMIC DNA]</scope>
</reference>
<feature type="compositionally biased region" description="Low complexity" evidence="2">
    <location>
        <begin position="288"/>
        <end position="301"/>
    </location>
</feature>
<dbReference type="CDD" id="cd06466">
    <property type="entry name" value="p23_CS_SGT1_like"/>
    <property type="match status" value="1"/>
</dbReference>
<feature type="domain" description="SGS" evidence="3">
    <location>
        <begin position="307"/>
        <end position="388"/>
    </location>
</feature>
<dbReference type="PROSITE" id="PS51048">
    <property type="entry name" value="SGS"/>
    <property type="match status" value="1"/>
</dbReference>
<dbReference type="EMBL" id="LT598482">
    <property type="protein sequence ID" value="SCU85511.1"/>
    <property type="molecule type" value="Genomic_DNA"/>
</dbReference>
<evidence type="ECO:0000313" key="5">
    <source>
        <dbReference type="EMBL" id="SCU85511.1"/>
    </source>
</evidence>
<evidence type="ECO:0000256" key="2">
    <source>
        <dbReference type="SAM" id="MobiDB-lite"/>
    </source>
</evidence>
<feature type="region of interest" description="Disordered" evidence="2">
    <location>
        <begin position="146"/>
        <end position="170"/>
    </location>
</feature>
<protein>
    <submittedName>
        <fullName evidence="5">LAME_0D01640g1_1</fullName>
    </submittedName>
</protein>
<feature type="region of interest" description="Disordered" evidence="2">
    <location>
        <begin position="280"/>
        <end position="311"/>
    </location>
</feature>
<dbReference type="OrthoDB" id="1898560at2759"/>
<evidence type="ECO:0000259" key="4">
    <source>
        <dbReference type="PROSITE" id="PS51203"/>
    </source>
</evidence>
<dbReference type="PANTHER" id="PTHR45862">
    <property type="entry name" value="PROTEIN SGT1 HOMOLOG"/>
    <property type="match status" value="1"/>
</dbReference>
<dbReference type="SUPFAM" id="SSF48452">
    <property type="entry name" value="TPR-like"/>
    <property type="match status" value="1"/>
</dbReference>
<feature type="domain" description="CS" evidence="4">
    <location>
        <begin position="189"/>
        <end position="283"/>
    </location>
</feature>
<dbReference type="InterPro" id="IPR007052">
    <property type="entry name" value="CS_dom"/>
</dbReference>
<evidence type="ECO:0000256" key="1">
    <source>
        <dbReference type="ARBA" id="ARBA00008509"/>
    </source>
</evidence>
<accession>A0A1G4J786</accession>
<dbReference type="Pfam" id="PF05002">
    <property type="entry name" value="SGS"/>
    <property type="match status" value="1"/>
</dbReference>
<dbReference type="Gene3D" id="2.60.40.790">
    <property type="match status" value="1"/>
</dbReference>
<dbReference type="InterPro" id="IPR044563">
    <property type="entry name" value="Sgt1-like"/>
</dbReference>
<comment type="similarity">
    <text evidence="1">Belongs to the SGT1 family.</text>
</comment>
<keyword evidence="6" id="KW-1185">Reference proteome</keyword>